<comment type="similarity">
    <text evidence="2">Belongs to the ABC transporter superfamily. ABCG family. PDR (TC 3.A.1.205) subfamily.</text>
</comment>
<dbReference type="PANTHER" id="PTHR19241">
    <property type="entry name" value="ATP-BINDING CASSETTE TRANSPORTER"/>
    <property type="match status" value="1"/>
</dbReference>
<feature type="transmembrane region" description="Helical" evidence="10">
    <location>
        <begin position="1361"/>
        <end position="1381"/>
    </location>
</feature>
<accession>A0A7R7VWN7</accession>
<feature type="compositionally biased region" description="Low complexity" evidence="9">
    <location>
        <begin position="729"/>
        <end position="747"/>
    </location>
</feature>
<dbReference type="FunFam" id="3.40.50.300:FF:000054">
    <property type="entry name" value="ABC multidrug transporter atrF"/>
    <property type="match status" value="1"/>
</dbReference>
<dbReference type="Pfam" id="PF19055">
    <property type="entry name" value="ABC2_membrane_7"/>
    <property type="match status" value="1"/>
</dbReference>
<keyword evidence="7 10" id="KW-1133">Transmembrane helix</keyword>
<evidence type="ECO:0000256" key="5">
    <source>
        <dbReference type="ARBA" id="ARBA00022741"/>
    </source>
</evidence>
<gene>
    <name evidence="12" type="ORF">ACHE_80060A</name>
</gene>
<dbReference type="SUPFAM" id="SSF52540">
    <property type="entry name" value="P-loop containing nucleoside triphosphate hydrolases"/>
    <property type="match status" value="2"/>
</dbReference>
<dbReference type="GO" id="GO:0016020">
    <property type="term" value="C:membrane"/>
    <property type="evidence" value="ECO:0007669"/>
    <property type="project" value="InterPro"/>
</dbReference>
<dbReference type="PROSITE" id="PS00211">
    <property type="entry name" value="ABC_TRANSPORTER_1"/>
    <property type="match status" value="1"/>
</dbReference>
<dbReference type="EMBL" id="AP024423">
    <property type="protein sequence ID" value="BCR92160.1"/>
    <property type="molecule type" value="Genomic_DNA"/>
</dbReference>
<dbReference type="RefSeq" id="XP_043140673.1">
    <property type="nucleotide sequence ID" value="XM_043283389.1"/>
</dbReference>
<feature type="transmembrane region" description="Helical" evidence="10">
    <location>
        <begin position="456"/>
        <end position="474"/>
    </location>
</feature>
<dbReference type="GeneID" id="66986509"/>
<evidence type="ECO:0000256" key="3">
    <source>
        <dbReference type="ARBA" id="ARBA00022448"/>
    </source>
</evidence>
<dbReference type="InterPro" id="IPR034003">
    <property type="entry name" value="ABCG_PDR_2"/>
</dbReference>
<keyword evidence="6" id="KW-0067">ATP-binding</keyword>
<feature type="domain" description="ABC transporter" evidence="11">
    <location>
        <begin position="63"/>
        <end position="311"/>
    </location>
</feature>
<feature type="transmembrane region" description="Helical" evidence="10">
    <location>
        <begin position="535"/>
        <end position="554"/>
    </location>
</feature>
<dbReference type="KEGG" id="ache:ACHE_80060A"/>
<dbReference type="GO" id="GO:0012505">
    <property type="term" value="C:endomembrane system"/>
    <property type="evidence" value="ECO:0007669"/>
    <property type="project" value="UniProtKB-SubCell"/>
</dbReference>
<dbReference type="CDD" id="cd03233">
    <property type="entry name" value="ABCG_PDR_domain1"/>
    <property type="match status" value="1"/>
</dbReference>
<feature type="transmembrane region" description="Helical" evidence="10">
    <location>
        <begin position="495"/>
        <end position="523"/>
    </location>
</feature>
<dbReference type="GO" id="GO:0140359">
    <property type="term" value="F:ABC-type transporter activity"/>
    <property type="evidence" value="ECO:0007669"/>
    <property type="project" value="InterPro"/>
</dbReference>
<feature type="transmembrane region" description="Helical" evidence="10">
    <location>
        <begin position="673"/>
        <end position="694"/>
    </location>
</feature>
<proteinExistence type="inferred from homology"/>
<dbReference type="Pfam" id="PF06422">
    <property type="entry name" value="PDR_CDR"/>
    <property type="match status" value="1"/>
</dbReference>
<name>A0A7R7VWN7_ASPCH</name>
<dbReference type="GO" id="GO:0016887">
    <property type="term" value="F:ATP hydrolysis activity"/>
    <property type="evidence" value="ECO:0007669"/>
    <property type="project" value="InterPro"/>
</dbReference>
<dbReference type="InterPro" id="IPR017871">
    <property type="entry name" value="ABC_transporter-like_CS"/>
</dbReference>
<evidence type="ECO:0000259" key="11">
    <source>
        <dbReference type="PROSITE" id="PS50893"/>
    </source>
</evidence>
<evidence type="ECO:0000256" key="6">
    <source>
        <dbReference type="ARBA" id="ARBA00022840"/>
    </source>
</evidence>
<evidence type="ECO:0000256" key="4">
    <source>
        <dbReference type="ARBA" id="ARBA00022692"/>
    </source>
</evidence>
<feature type="compositionally biased region" description="Polar residues" evidence="9">
    <location>
        <begin position="748"/>
        <end position="762"/>
    </location>
</feature>
<keyword evidence="3" id="KW-0813">Transport</keyword>
<keyword evidence="13" id="KW-1185">Reference proteome</keyword>
<reference evidence="12" key="2">
    <citation type="submission" date="2021-02" db="EMBL/GenBank/DDBJ databases">
        <title>Aspergillus chevalieri M1 genome sequence.</title>
        <authorList>
            <person name="Kadooka C."/>
            <person name="Mori K."/>
            <person name="Futagami T."/>
        </authorList>
    </citation>
    <scope>NUCLEOTIDE SEQUENCE</scope>
    <source>
        <strain evidence="12">M1</strain>
    </source>
</reference>
<feature type="domain" description="ABC transporter" evidence="11">
    <location>
        <begin position="769"/>
        <end position="1008"/>
    </location>
</feature>
<feature type="compositionally biased region" description="Polar residues" evidence="9">
    <location>
        <begin position="716"/>
        <end position="728"/>
    </location>
</feature>
<dbReference type="InterPro" id="IPR034001">
    <property type="entry name" value="ABCG_PDR_1"/>
</dbReference>
<dbReference type="PROSITE" id="PS50893">
    <property type="entry name" value="ABC_TRANSPORTER_2"/>
    <property type="match status" value="2"/>
</dbReference>
<comment type="subcellular location">
    <subcellularLocation>
        <location evidence="1">Endomembrane system</location>
        <topology evidence="1">Multi-pass membrane protein</topology>
    </subcellularLocation>
</comment>
<evidence type="ECO:0000256" key="2">
    <source>
        <dbReference type="ARBA" id="ARBA00006012"/>
    </source>
</evidence>
<feature type="transmembrane region" description="Helical" evidence="10">
    <location>
        <begin position="561"/>
        <end position="581"/>
    </location>
</feature>
<evidence type="ECO:0000313" key="12">
    <source>
        <dbReference type="EMBL" id="BCR92160.1"/>
    </source>
</evidence>
<dbReference type="SMART" id="SM00382">
    <property type="entry name" value="AAA"/>
    <property type="match status" value="2"/>
</dbReference>
<dbReference type="Pfam" id="PF01061">
    <property type="entry name" value="ABC2_membrane"/>
    <property type="match status" value="2"/>
</dbReference>
<sequence>MSGDSKQSSDTHGEESDLPVYRPDGRSLGVSFSNITAVGASGSSQTVTDLLKIFTDILTWPVNTGRKLTKSALQSSSPIVQDITGVLFPGETMLVLGRPGAGCSTVLRVLANQHQSFQEIHGSIQYAGLSSAEMGERYRSEVVYCAEDDLHLSMLPVKDTLDFALRLRKPKNIPESATHFSKRMIRRILTSLGMSHTHDTIVGDAFVRGISGGERKRISLAEVLAVNPAIACWDNPIRGLDSSSALSFLKLLQDMSRQTGMSNVATLYQVSEAMYQYFDRVLVMYEGQMIFFGPACRAKHYFMEIGFHCPERQTTADFVTAITSTVERTFQKTYTGPRYETPEALAQIFRSSNDYRILQEEMVRYHWQIASNTSIISSFQSDVNGIRSKFSPKSASEPSSLGTQTLAALRRQYKLTWKDRSTVFTVFALIIVNSVIIASGYYMAPKTATGSFERSGALFFALVYFTLNALTEVPKTIQSRAILLKQRRMGYAHPAALVIAETLAEIPIAFLETLAFACCYYFTVGLNKTASSFWIFVLITFTHRACISCLFRLLGAWAPNLSTGFLMGGCAVPITCLYAGFAPPVPTMHRWGSWIRRLSPTPYGVEALMGSEYSDMALHCTADELVPHGLGYNNIRYQGCPMAGSVKGSAEISGETYLTAQYGYNVEFLWRDFGIILVFWFLYVALTALGLSIMTREKSTSNARVYRRGAKRYEHGSSSQTTDLESQKTTAVTTPAAPSPASASRSSLNTTVEEIPNQRTVSHSNQRTFTFHNINYFVHSAGKELHLLNNITGYVKPGQLTALMGGSGAGKTTLLETISCRKAEGRTEGTLLFDGRPLDQGFSRACGFCMQQDVHEPLATVRETLQFSAFLRQPAKTSLDEKVQDVEKIMELLKLDPIADAIVGSLGVEERKRVTIGVELCARPSALLFLDEPTSGLDSQAAFSIVVFLRKIAAQGIPIVCTIHQPSSVIFEMFDHALILAPGGRTVYFGETGEPLNGYFANRGAIMAQQDNPAEFVITTVAVSRNEENGTDWPRLWQESEQCREVNDRVLAMVEKASSEFKSDDTPAKEYALPLTAQIFHLTKRQWLSVWRNGPYNFSKLFKSIFFEMLVAFTFFKAGPDTMGLQNHALTFLIASWVVPSIATDIQEVWFEKWSIFEARERNGIYDYKALLTALIAVETPWQAINFSLIFLCSYWTVGFPSSSASTGMIYFMYLLLSFFTTGWCYWMASMFPNGTMAGYANSLFWVLFTLFGGIVVPRNALNDFYRPWITWADPLRYFFGPMVASSLHGVRAVCNRSDLAIFDPPPGQTCSEYVENYSSSNPGYLQNPDANESCAYCPYSVGDDYALTMDFSYDDRWRDWAVFLGFCLTNVVLVFLITRLTRVQIQRQRR</sequence>
<evidence type="ECO:0000256" key="9">
    <source>
        <dbReference type="SAM" id="MobiDB-lite"/>
    </source>
</evidence>
<dbReference type="GO" id="GO:0005524">
    <property type="term" value="F:ATP binding"/>
    <property type="evidence" value="ECO:0007669"/>
    <property type="project" value="UniProtKB-KW"/>
</dbReference>
<protein>
    <recommendedName>
        <fullName evidence="11">ABC transporter domain-containing protein</fullName>
    </recommendedName>
</protein>
<evidence type="ECO:0000313" key="13">
    <source>
        <dbReference type="Proteomes" id="UP000637239"/>
    </source>
</evidence>
<feature type="transmembrane region" description="Helical" evidence="10">
    <location>
        <begin position="1209"/>
        <end position="1227"/>
    </location>
</feature>
<evidence type="ECO:0000256" key="7">
    <source>
        <dbReference type="ARBA" id="ARBA00022989"/>
    </source>
</evidence>
<organism evidence="12 13">
    <name type="scientific">Aspergillus chevalieri</name>
    <name type="common">Eurotium chevalieri</name>
    <dbReference type="NCBI Taxonomy" id="182096"/>
    <lineage>
        <taxon>Eukaryota</taxon>
        <taxon>Fungi</taxon>
        <taxon>Dikarya</taxon>
        <taxon>Ascomycota</taxon>
        <taxon>Pezizomycotina</taxon>
        <taxon>Eurotiomycetes</taxon>
        <taxon>Eurotiomycetidae</taxon>
        <taxon>Eurotiales</taxon>
        <taxon>Aspergillaceae</taxon>
        <taxon>Aspergillus</taxon>
        <taxon>Aspergillus subgen. Aspergillus</taxon>
    </lineage>
</organism>
<feature type="transmembrane region" description="Helical" evidence="10">
    <location>
        <begin position="421"/>
        <end position="444"/>
    </location>
</feature>
<dbReference type="InterPro" id="IPR013525">
    <property type="entry name" value="ABC2_TM"/>
</dbReference>
<dbReference type="Proteomes" id="UP000637239">
    <property type="component" value="Chromosome 8"/>
</dbReference>
<evidence type="ECO:0000256" key="10">
    <source>
        <dbReference type="SAM" id="Phobius"/>
    </source>
</evidence>
<dbReference type="InterPro" id="IPR003439">
    <property type="entry name" value="ABC_transporter-like_ATP-bd"/>
</dbReference>
<dbReference type="Pfam" id="PF00005">
    <property type="entry name" value="ABC_tran"/>
    <property type="match status" value="2"/>
</dbReference>
<keyword evidence="5" id="KW-0547">Nucleotide-binding</keyword>
<dbReference type="CDD" id="cd03232">
    <property type="entry name" value="ABCG_PDR_domain2"/>
    <property type="match status" value="1"/>
</dbReference>
<feature type="region of interest" description="Disordered" evidence="9">
    <location>
        <begin position="709"/>
        <end position="762"/>
    </location>
</feature>
<dbReference type="InterPro" id="IPR043926">
    <property type="entry name" value="ABCG_dom"/>
</dbReference>
<dbReference type="InterPro" id="IPR003593">
    <property type="entry name" value="AAA+_ATPase"/>
</dbReference>
<keyword evidence="8 10" id="KW-0472">Membrane</keyword>
<dbReference type="InterPro" id="IPR027417">
    <property type="entry name" value="P-loop_NTPase"/>
</dbReference>
<feature type="region of interest" description="Disordered" evidence="9">
    <location>
        <begin position="1"/>
        <end position="24"/>
    </location>
</feature>
<evidence type="ECO:0000256" key="8">
    <source>
        <dbReference type="ARBA" id="ARBA00023136"/>
    </source>
</evidence>
<feature type="transmembrane region" description="Helical" evidence="10">
    <location>
        <begin position="1239"/>
        <end position="1257"/>
    </location>
</feature>
<reference evidence="12" key="1">
    <citation type="submission" date="2021-01" db="EMBL/GenBank/DDBJ databases">
        <authorList>
            <consortium name="Aspergillus chevalieri M1 genome sequencing consortium"/>
            <person name="Kazuki M."/>
            <person name="Futagami T."/>
        </authorList>
    </citation>
    <scope>NUCLEOTIDE SEQUENCE</scope>
    <source>
        <strain evidence="12">M1</strain>
    </source>
</reference>
<keyword evidence="4 10" id="KW-0812">Transmembrane</keyword>
<dbReference type="InterPro" id="IPR010929">
    <property type="entry name" value="PDR_CDR_ABC"/>
</dbReference>
<feature type="transmembrane region" description="Helical" evidence="10">
    <location>
        <begin position="1171"/>
        <end position="1197"/>
    </location>
</feature>
<dbReference type="Gene3D" id="3.40.50.300">
    <property type="entry name" value="P-loop containing nucleotide triphosphate hydrolases"/>
    <property type="match status" value="2"/>
</dbReference>
<evidence type="ECO:0000256" key="1">
    <source>
        <dbReference type="ARBA" id="ARBA00004127"/>
    </source>
</evidence>